<dbReference type="AlphaFoldDB" id="A0A9D1RM76"/>
<dbReference type="InterPro" id="IPR029058">
    <property type="entry name" value="AB_hydrolase_fold"/>
</dbReference>
<evidence type="ECO:0000313" key="8">
    <source>
        <dbReference type="Proteomes" id="UP000824190"/>
    </source>
</evidence>
<name>A0A9D1RM76_9CORY</name>
<feature type="region of interest" description="Disordered" evidence="5">
    <location>
        <begin position="1"/>
        <end position="25"/>
    </location>
</feature>
<dbReference type="GO" id="GO:0005506">
    <property type="term" value="F:iron ion binding"/>
    <property type="evidence" value="ECO:0007669"/>
    <property type="project" value="InterPro"/>
</dbReference>
<feature type="region of interest" description="Disordered" evidence="5">
    <location>
        <begin position="41"/>
        <end position="68"/>
    </location>
</feature>
<dbReference type="GO" id="GO:0006826">
    <property type="term" value="P:iron ion transport"/>
    <property type="evidence" value="ECO:0007669"/>
    <property type="project" value="InterPro"/>
</dbReference>
<gene>
    <name evidence="7" type="ORF">H9870_04425</name>
</gene>
<keyword evidence="2" id="KW-0963">Cytoplasm</keyword>
<dbReference type="InterPro" id="IPR050583">
    <property type="entry name" value="Mycobacterial_A85_antigen"/>
</dbReference>
<organism evidence="7 8">
    <name type="scientific">Candidatus Corynebacterium avicola</name>
    <dbReference type="NCBI Taxonomy" id="2838527"/>
    <lineage>
        <taxon>Bacteria</taxon>
        <taxon>Bacillati</taxon>
        <taxon>Actinomycetota</taxon>
        <taxon>Actinomycetes</taxon>
        <taxon>Mycobacteriales</taxon>
        <taxon>Corynebacteriaceae</taxon>
        <taxon>Corynebacterium</taxon>
    </lineage>
</organism>
<dbReference type="InterPro" id="IPR021764">
    <property type="entry name" value="Enterochelin_esterase_N"/>
</dbReference>
<reference evidence="7" key="1">
    <citation type="journal article" date="2021" name="PeerJ">
        <title>Extensive microbial diversity within the chicken gut microbiome revealed by metagenomics and culture.</title>
        <authorList>
            <person name="Gilroy R."/>
            <person name="Ravi A."/>
            <person name="Getino M."/>
            <person name="Pursley I."/>
            <person name="Horton D.L."/>
            <person name="Alikhan N.F."/>
            <person name="Baker D."/>
            <person name="Gharbi K."/>
            <person name="Hall N."/>
            <person name="Watson M."/>
            <person name="Adriaenssens E.M."/>
            <person name="Foster-Nyarko E."/>
            <person name="Jarju S."/>
            <person name="Secka A."/>
            <person name="Antonio M."/>
            <person name="Oren A."/>
            <person name="Chaudhuri R.R."/>
            <person name="La Ragione R."/>
            <person name="Hildebrand F."/>
            <person name="Pallen M.J."/>
        </authorList>
    </citation>
    <scope>NUCLEOTIDE SEQUENCE</scope>
    <source>
        <strain evidence="7">CHK32-1732</strain>
    </source>
</reference>
<comment type="subcellular location">
    <subcellularLocation>
        <location evidence="1">Cytoplasm</location>
    </subcellularLocation>
</comment>
<sequence>MDETKELENTLDEMPGYSNTRPEAPLKQVDMVDLFKGREAVMRTTREGRSGESPAVAEASGTADGPSDLYDRIAAEGGPLVEPDPEDDDHRLLTFLYKGTSDTSKVRVLGQLRHAGLMLSGHDDHEHPMTRIGDSDIWSLTIRARRDLRTSYTIHAQDSAEELPFWEYRLDAVPDPINPKIYGNEVSEPSRVVGQSRSASVLELDQAVHRGIGGKGPRQKWTMHWFRSELTDSTRRIWTWQPDAAPRGVLLLHDGYDCAQCTRIAEILTELTDAGELPPLLVVAVEALRGISVEELGCNDPFTDMVVTEILPWIREHWDVPADPDRLIISGQSWGGLNVVYTALRHPEAVHNVISQSGSFWYSPTSDPDGYGEYGWLIERFRDIDLEPHRLHLQVGALEGHMVTVSRHMRDILMMTGHEVTYDETNHDHSWVGWQYSIIDPLIDMTSDW</sequence>
<dbReference type="Pfam" id="PF00756">
    <property type="entry name" value="Esterase"/>
    <property type="match status" value="1"/>
</dbReference>
<keyword evidence="3" id="KW-0378">Hydrolase</keyword>
<dbReference type="Gene3D" id="3.40.50.1820">
    <property type="entry name" value="alpha/beta hydrolase"/>
    <property type="match status" value="1"/>
</dbReference>
<evidence type="ECO:0000256" key="1">
    <source>
        <dbReference type="ARBA" id="ARBA00004496"/>
    </source>
</evidence>
<dbReference type="Gene3D" id="2.60.40.10">
    <property type="entry name" value="Immunoglobulins"/>
    <property type="match status" value="1"/>
</dbReference>
<dbReference type="GO" id="GO:0005737">
    <property type="term" value="C:cytoplasm"/>
    <property type="evidence" value="ECO:0007669"/>
    <property type="project" value="UniProtKB-SubCell"/>
</dbReference>
<feature type="domain" description="Enterochelin esterase N-terminal" evidence="6">
    <location>
        <begin position="94"/>
        <end position="208"/>
    </location>
</feature>
<comment type="similarity">
    <text evidence="4">Belongs to the Fes family.</text>
</comment>
<dbReference type="SUPFAM" id="SSF53474">
    <property type="entry name" value="alpha/beta-Hydrolases"/>
    <property type="match status" value="1"/>
</dbReference>
<dbReference type="InterPro" id="IPR013783">
    <property type="entry name" value="Ig-like_fold"/>
</dbReference>
<evidence type="ECO:0000256" key="5">
    <source>
        <dbReference type="SAM" id="MobiDB-lite"/>
    </source>
</evidence>
<comment type="caution">
    <text evidence="7">The sequence shown here is derived from an EMBL/GenBank/DDBJ whole genome shotgun (WGS) entry which is preliminary data.</text>
</comment>
<dbReference type="GO" id="GO:0005975">
    <property type="term" value="P:carbohydrate metabolic process"/>
    <property type="evidence" value="ECO:0007669"/>
    <property type="project" value="UniProtKB-ARBA"/>
</dbReference>
<dbReference type="GO" id="GO:0008849">
    <property type="term" value="F:enterochelin esterase activity"/>
    <property type="evidence" value="ECO:0007669"/>
    <property type="project" value="InterPro"/>
</dbReference>
<accession>A0A9D1RM76</accession>
<dbReference type="SUPFAM" id="SSF81296">
    <property type="entry name" value="E set domains"/>
    <property type="match status" value="1"/>
</dbReference>
<evidence type="ECO:0000256" key="3">
    <source>
        <dbReference type="ARBA" id="ARBA00022801"/>
    </source>
</evidence>
<dbReference type="InterPro" id="IPR000801">
    <property type="entry name" value="Esterase-like"/>
</dbReference>
<proteinExistence type="inferred from homology"/>
<evidence type="ECO:0000259" key="6">
    <source>
        <dbReference type="Pfam" id="PF11806"/>
    </source>
</evidence>
<dbReference type="PANTHER" id="PTHR48098">
    <property type="entry name" value="ENTEROCHELIN ESTERASE-RELATED"/>
    <property type="match status" value="1"/>
</dbReference>
<evidence type="ECO:0000313" key="7">
    <source>
        <dbReference type="EMBL" id="HIW90891.1"/>
    </source>
</evidence>
<evidence type="ECO:0000256" key="4">
    <source>
        <dbReference type="ARBA" id="ARBA00024201"/>
    </source>
</evidence>
<dbReference type="EMBL" id="DXGC01000043">
    <property type="protein sequence ID" value="HIW90891.1"/>
    <property type="molecule type" value="Genomic_DNA"/>
</dbReference>
<feature type="compositionally biased region" description="Basic and acidic residues" evidence="5">
    <location>
        <begin position="41"/>
        <end position="50"/>
    </location>
</feature>
<dbReference type="Proteomes" id="UP000824190">
    <property type="component" value="Unassembled WGS sequence"/>
</dbReference>
<dbReference type="Pfam" id="PF11806">
    <property type="entry name" value="Enterochelin_N"/>
    <property type="match status" value="1"/>
</dbReference>
<dbReference type="PANTHER" id="PTHR48098:SF3">
    <property type="entry name" value="IRON(III) ENTEROBACTIN ESTERASE"/>
    <property type="match status" value="1"/>
</dbReference>
<protein>
    <submittedName>
        <fullName evidence="7">DUF3327 domain-containing protein</fullName>
    </submittedName>
</protein>
<reference evidence="7" key="2">
    <citation type="submission" date="2021-04" db="EMBL/GenBank/DDBJ databases">
        <authorList>
            <person name="Gilroy R."/>
        </authorList>
    </citation>
    <scope>NUCLEOTIDE SEQUENCE</scope>
    <source>
        <strain evidence="7">CHK32-1732</strain>
    </source>
</reference>
<dbReference type="InterPro" id="IPR014756">
    <property type="entry name" value="Ig_E-set"/>
</dbReference>
<evidence type="ECO:0000256" key="2">
    <source>
        <dbReference type="ARBA" id="ARBA00022490"/>
    </source>
</evidence>